<dbReference type="PANTHER" id="PTHR12631">
    <property type="entry name" value="ALPHA-L-IDURONIDASE"/>
    <property type="match status" value="1"/>
</dbReference>
<dbReference type="PANTHER" id="PTHR12631:SF10">
    <property type="entry name" value="BETA-XYLOSIDASE-LIKE PROTEIN-RELATED"/>
    <property type="match status" value="1"/>
</dbReference>
<dbReference type="Proteomes" id="UP001284601">
    <property type="component" value="Unassembled WGS sequence"/>
</dbReference>
<dbReference type="Gene3D" id="3.20.20.80">
    <property type="entry name" value="Glycosidases"/>
    <property type="match status" value="1"/>
</dbReference>
<dbReference type="EMBL" id="JAWSTH010000053">
    <property type="protein sequence ID" value="MDW5596354.1"/>
    <property type="molecule type" value="Genomic_DNA"/>
</dbReference>
<reference evidence="2" key="1">
    <citation type="submission" date="2023-07" db="EMBL/GenBank/DDBJ databases">
        <title>Conexibacter stalactiti sp. nov., isolated from stalactites in a lava cave and emended description of the genus Conexibacter.</title>
        <authorList>
            <person name="Lee S.D."/>
        </authorList>
    </citation>
    <scope>NUCLEOTIDE SEQUENCE [LARGE SCALE GENOMIC DNA]</scope>
    <source>
        <strain evidence="2">KCTC 39840</strain>
    </source>
</reference>
<evidence type="ECO:0000313" key="1">
    <source>
        <dbReference type="EMBL" id="MDW5596354.1"/>
    </source>
</evidence>
<accession>A0ABU4HU63</accession>
<name>A0ABU4HU63_9ACTN</name>
<dbReference type="InterPro" id="IPR017853">
    <property type="entry name" value="GH"/>
</dbReference>
<sequence length="371" mass="40736">MLAALVLGALAFIAGSIGGDGRAPAPVVLPAVPASAPPLNVGLVANSLGVRGNHRAAEQARVRTAGVRWIREELPWNMVEPWRGARRWQRTDELFVSAARRGLRVLPLLLGSPRWAAGDDLSLPANPDDFGAFAARAAARYGPGGSFWRAHPRLDARLAPVWFELWNEPYLEAFSVGGVDPARYGRMVRSALTAGRGANPRVRWLMAADLVYETPDGTRADWLDALMADDPGLLASVDGFAVHPYSFFAPGEEDDTSPPFRFARVGTIADELAARGASRQPLWITELGWSTCDRRPDCVDEHEQARRLALAFTQVRTTYARRVRALFVYHLRDFPNRAESDREAHYGLLRTNGSRKPAWSIVRAAAQAASR</sequence>
<gene>
    <name evidence="1" type="ORF">R7226_18555</name>
</gene>
<evidence type="ECO:0008006" key="3">
    <source>
        <dbReference type="Google" id="ProtNLM"/>
    </source>
</evidence>
<keyword evidence="2" id="KW-1185">Reference proteome</keyword>
<protein>
    <recommendedName>
        <fullName evidence="3">Glycoside hydrolase family 5 domain-containing protein</fullName>
    </recommendedName>
</protein>
<organism evidence="1 2">
    <name type="scientific">Conexibacter stalactiti</name>
    <dbReference type="NCBI Taxonomy" id="1940611"/>
    <lineage>
        <taxon>Bacteria</taxon>
        <taxon>Bacillati</taxon>
        <taxon>Actinomycetota</taxon>
        <taxon>Thermoleophilia</taxon>
        <taxon>Solirubrobacterales</taxon>
        <taxon>Conexibacteraceae</taxon>
        <taxon>Conexibacter</taxon>
    </lineage>
</organism>
<dbReference type="RefSeq" id="WP_318598737.1">
    <property type="nucleotide sequence ID" value="NZ_JAWSTH010000053.1"/>
</dbReference>
<proteinExistence type="predicted"/>
<comment type="caution">
    <text evidence="1">The sequence shown here is derived from an EMBL/GenBank/DDBJ whole genome shotgun (WGS) entry which is preliminary data.</text>
</comment>
<evidence type="ECO:0000313" key="2">
    <source>
        <dbReference type="Proteomes" id="UP001284601"/>
    </source>
</evidence>
<dbReference type="SUPFAM" id="SSF51445">
    <property type="entry name" value="(Trans)glycosidases"/>
    <property type="match status" value="1"/>
</dbReference>
<dbReference type="InterPro" id="IPR051923">
    <property type="entry name" value="Glycosyl_Hydrolase_39"/>
</dbReference>